<reference evidence="7" key="1">
    <citation type="submission" date="2020-10" db="EMBL/GenBank/DDBJ databases">
        <authorList>
            <person name="Han B."/>
            <person name="Lu T."/>
            <person name="Zhao Q."/>
            <person name="Huang X."/>
            <person name="Zhao Y."/>
        </authorList>
    </citation>
    <scope>NUCLEOTIDE SEQUENCE</scope>
</reference>
<feature type="domain" description="Ethylene-responsive binding factor-associated repression" evidence="6">
    <location>
        <begin position="2"/>
        <end position="43"/>
    </location>
</feature>
<dbReference type="Pfam" id="PF07897">
    <property type="entry name" value="EAR"/>
    <property type="match status" value="1"/>
</dbReference>
<comment type="subcellular location">
    <subcellularLocation>
        <location evidence="1 4">Nucleus</location>
    </subcellularLocation>
</comment>
<dbReference type="AlphaFoldDB" id="A0A811RLB3"/>
<feature type="compositionally biased region" description="Low complexity" evidence="5">
    <location>
        <begin position="233"/>
        <end position="242"/>
    </location>
</feature>
<evidence type="ECO:0000313" key="8">
    <source>
        <dbReference type="Proteomes" id="UP000604825"/>
    </source>
</evidence>
<protein>
    <recommendedName>
        <fullName evidence="4">Ninja-family protein</fullName>
    </recommendedName>
    <alternativeName>
        <fullName evidence="4">ABI-binding protein</fullName>
    </alternativeName>
</protein>
<evidence type="ECO:0000313" key="7">
    <source>
        <dbReference type="EMBL" id="CAD6271246.1"/>
    </source>
</evidence>
<feature type="compositionally biased region" description="Polar residues" evidence="5">
    <location>
        <begin position="169"/>
        <end position="179"/>
    </location>
</feature>
<comment type="caution">
    <text evidence="7">The sequence shown here is derived from an EMBL/GenBank/DDBJ whole genome shotgun (WGS) entry which is preliminary data.</text>
</comment>
<proteinExistence type="inferred from homology"/>
<feature type="region of interest" description="Disordered" evidence="5">
    <location>
        <begin position="336"/>
        <end position="374"/>
    </location>
</feature>
<feature type="compositionally biased region" description="Basic and acidic residues" evidence="5">
    <location>
        <begin position="339"/>
        <end position="358"/>
    </location>
</feature>
<evidence type="ECO:0000256" key="4">
    <source>
        <dbReference type="RuleBase" id="RU369029"/>
    </source>
</evidence>
<sequence length="564" mass="59155">MDDDNGLELSLGLSLGGSSGKAKARGAPLEPKAEPQVEESSSKGGSQTPDAPFGKFYQKSAENQEQNSKQRHSPVAPQFGNFWGQPGSSSGPVADGSVEPVSHQPQLSSYQDGRMPNNSGNNSEEQKPVSSNRKLLSEDINFQKKHQAASDQPDAFSKSSDGGVKNAPISISTDDGSTGENEDVVESEAEGSNSWLVAQREDSAKGSVVNKGSDRKRSADDAAVGFQGKRQPSFSGSESSSGKLTPGNPLSMQASNAVAVPYQVPPQVSGPPTITNAPNFHPVCTVQLKPPTNDGLAVQTMGNASQVAFGYPAVQLPTLETSSSWAFGAPPQAVSSFTAKDKAEQTGTKQADDGKKPQEAGASSSAHAEDEKKADRGLSLMGSAIRPGIAPNVKFGGSGSYPDLPWVSTVGTGPNGRTISGVTYKFGRNEAPLLRFCSLPGAPPPPGFVSSLSLPRCSVDALASTTPMGMSMEPPRRCLDHVPDQHLVAHREHGHGLDKRWCATRSSSKRKASATSRLEVYHELLDGSLGRSAGAVNAVKDGPVQKQPWAKCERSGAHEFGSSW</sequence>
<feature type="compositionally biased region" description="Polar residues" evidence="5">
    <location>
        <begin position="38"/>
        <end position="49"/>
    </location>
</feature>
<feature type="compositionally biased region" description="Acidic residues" evidence="5">
    <location>
        <begin position="180"/>
        <end position="189"/>
    </location>
</feature>
<name>A0A811RLB3_9POAL</name>
<gene>
    <name evidence="7" type="ORF">NCGR_LOCUS54532</name>
</gene>
<evidence type="ECO:0000256" key="2">
    <source>
        <dbReference type="ARBA" id="ARBA00006081"/>
    </source>
</evidence>
<feature type="compositionally biased region" description="Polar residues" evidence="5">
    <location>
        <begin position="103"/>
        <end position="134"/>
    </location>
</feature>
<dbReference type="InterPro" id="IPR012463">
    <property type="entry name" value="Ninja_motif"/>
</dbReference>
<dbReference type="PANTHER" id="PTHR31413">
    <property type="entry name" value="AFP HOMOLOG 2"/>
    <property type="match status" value="1"/>
</dbReference>
<dbReference type="GO" id="GO:0045892">
    <property type="term" value="P:negative regulation of DNA-templated transcription"/>
    <property type="evidence" value="ECO:0007669"/>
    <property type="project" value="TreeGrafter"/>
</dbReference>
<comment type="similarity">
    <text evidence="2 4">Belongs to the Ninja family.</text>
</comment>
<dbReference type="GO" id="GO:0005634">
    <property type="term" value="C:nucleus"/>
    <property type="evidence" value="ECO:0007669"/>
    <property type="project" value="UniProtKB-SubCell"/>
</dbReference>
<organism evidence="7 8">
    <name type="scientific">Miscanthus lutarioriparius</name>
    <dbReference type="NCBI Taxonomy" id="422564"/>
    <lineage>
        <taxon>Eukaryota</taxon>
        <taxon>Viridiplantae</taxon>
        <taxon>Streptophyta</taxon>
        <taxon>Embryophyta</taxon>
        <taxon>Tracheophyta</taxon>
        <taxon>Spermatophyta</taxon>
        <taxon>Magnoliopsida</taxon>
        <taxon>Liliopsida</taxon>
        <taxon>Poales</taxon>
        <taxon>Poaceae</taxon>
        <taxon>PACMAD clade</taxon>
        <taxon>Panicoideae</taxon>
        <taxon>Andropogonodae</taxon>
        <taxon>Andropogoneae</taxon>
        <taxon>Saccharinae</taxon>
        <taxon>Miscanthus</taxon>
    </lineage>
</organism>
<dbReference type="InterPro" id="IPR031307">
    <property type="entry name" value="Ninja_fam"/>
</dbReference>
<keyword evidence="3 4" id="KW-0539">Nucleus</keyword>
<dbReference type="PANTHER" id="PTHR31413:SF12">
    <property type="entry name" value="AFP HOMOLOG 2"/>
    <property type="match status" value="1"/>
</dbReference>
<comment type="function">
    <text evidence="4">Acts as a negative regulator of abscisic acid (ABA) response.</text>
</comment>
<keyword evidence="8" id="KW-1185">Reference proteome</keyword>
<evidence type="ECO:0000256" key="3">
    <source>
        <dbReference type="ARBA" id="ARBA00023242"/>
    </source>
</evidence>
<dbReference type="Proteomes" id="UP000604825">
    <property type="component" value="Unassembled WGS sequence"/>
</dbReference>
<evidence type="ECO:0000259" key="6">
    <source>
        <dbReference type="Pfam" id="PF07897"/>
    </source>
</evidence>
<dbReference type="GO" id="GO:0009867">
    <property type="term" value="P:jasmonic acid mediated signaling pathway"/>
    <property type="evidence" value="ECO:0007669"/>
    <property type="project" value="TreeGrafter"/>
</dbReference>
<evidence type="ECO:0000256" key="5">
    <source>
        <dbReference type="SAM" id="MobiDB-lite"/>
    </source>
</evidence>
<dbReference type="EMBL" id="CAJGYO010000016">
    <property type="protein sequence ID" value="CAD6271246.1"/>
    <property type="molecule type" value="Genomic_DNA"/>
</dbReference>
<accession>A0A811RLB3</accession>
<evidence type="ECO:0000256" key="1">
    <source>
        <dbReference type="ARBA" id="ARBA00004123"/>
    </source>
</evidence>
<dbReference type="OrthoDB" id="1936656at2759"/>
<feature type="region of interest" description="Disordered" evidence="5">
    <location>
        <begin position="1"/>
        <end position="252"/>
    </location>
</feature>